<accession>A0ABX6P815</accession>
<evidence type="ECO:0000313" key="3">
    <source>
        <dbReference type="Proteomes" id="UP000500826"/>
    </source>
</evidence>
<protein>
    <submittedName>
        <fullName evidence="2">Uncharacterized protein</fullName>
    </submittedName>
</protein>
<sequence>MKVAGKKATRPSATVPRVHPTASPAIAPLSRADPQDARVASKVPACQATGATKNTISRSQNMAAPLLS</sequence>
<keyword evidence="3" id="KW-1185">Reference proteome</keyword>
<proteinExistence type="predicted"/>
<gene>
    <name evidence="2" type="ORF">HK414_23260</name>
</gene>
<evidence type="ECO:0000313" key="2">
    <source>
        <dbReference type="EMBL" id="QJW85266.1"/>
    </source>
</evidence>
<dbReference type="Proteomes" id="UP000500826">
    <property type="component" value="Chromosome"/>
</dbReference>
<reference evidence="2 3" key="2">
    <citation type="submission" date="2020-05" db="EMBL/GenBank/DDBJ databases">
        <authorList>
            <person name="Khan S.A."/>
            <person name="Jeon C.O."/>
            <person name="Chun B.H."/>
        </authorList>
    </citation>
    <scope>NUCLEOTIDE SEQUENCE [LARGE SCALE GENOMIC DNA]</scope>
    <source>
        <strain evidence="2 3">H242</strain>
    </source>
</reference>
<reference evidence="2 3" key="1">
    <citation type="submission" date="2020-05" db="EMBL/GenBank/DDBJ databases">
        <title>Ramlibacter rhizophilus sp. nov., isolated from rhizosphere soil of national flower Mugunghwa from South Korea.</title>
        <authorList>
            <person name="Zheng-Fei Y."/>
            <person name="Huan T."/>
        </authorList>
    </citation>
    <scope>NUCLEOTIDE SEQUENCE [LARGE SCALE GENOMIC DNA]</scope>
    <source>
        <strain evidence="2 3">H242</strain>
    </source>
</reference>
<feature type="region of interest" description="Disordered" evidence="1">
    <location>
        <begin position="1"/>
        <end position="45"/>
    </location>
</feature>
<name>A0ABX6P815_9BURK</name>
<evidence type="ECO:0000256" key="1">
    <source>
        <dbReference type="SAM" id="MobiDB-lite"/>
    </source>
</evidence>
<organism evidence="2 3">
    <name type="scientific">Ramlibacter terrae</name>
    <dbReference type="NCBI Taxonomy" id="2732511"/>
    <lineage>
        <taxon>Bacteria</taxon>
        <taxon>Pseudomonadati</taxon>
        <taxon>Pseudomonadota</taxon>
        <taxon>Betaproteobacteria</taxon>
        <taxon>Burkholderiales</taxon>
        <taxon>Comamonadaceae</taxon>
        <taxon>Ramlibacter</taxon>
    </lineage>
</organism>
<dbReference type="EMBL" id="CP053418">
    <property type="protein sequence ID" value="QJW85266.1"/>
    <property type="molecule type" value="Genomic_DNA"/>
</dbReference>